<gene>
    <name evidence="1" type="ORF">TBC1_11488</name>
</gene>
<dbReference type="STRING" id="1678841.TBC1_11488"/>
<accession>A0A0S7BV89</accession>
<reference evidence="1" key="1">
    <citation type="journal article" date="2015" name="Genome Announc.">
        <title>Draft Genome Sequence of Bacteroidales Strain TBC1, a Novel Isolate from a Methanogenic Wastewater Treatment System.</title>
        <authorList>
            <person name="Tourlousse D.M."/>
            <person name="Matsuura N."/>
            <person name="Sun L."/>
            <person name="Toyonaga M."/>
            <person name="Kuroda K."/>
            <person name="Ohashi A."/>
            <person name="Cruz R."/>
            <person name="Yamaguchi T."/>
            <person name="Sekiguchi Y."/>
        </authorList>
    </citation>
    <scope>NUCLEOTIDE SEQUENCE [LARGE SCALE GENOMIC DNA]</scope>
    <source>
        <strain evidence="1">TBC1</strain>
    </source>
</reference>
<protein>
    <recommendedName>
        <fullName evidence="3">Asparagine synthase</fullName>
    </recommendedName>
</protein>
<evidence type="ECO:0000313" key="1">
    <source>
        <dbReference type="EMBL" id="GAP42359.1"/>
    </source>
</evidence>
<dbReference type="Proteomes" id="UP000053091">
    <property type="component" value="Unassembled WGS sequence"/>
</dbReference>
<dbReference type="RefSeq" id="WP_062037972.1">
    <property type="nucleotide sequence ID" value="NZ_DF968182.1"/>
</dbReference>
<dbReference type="EMBL" id="DF968182">
    <property type="protein sequence ID" value="GAP42359.1"/>
    <property type="molecule type" value="Genomic_DNA"/>
</dbReference>
<evidence type="ECO:0008006" key="3">
    <source>
        <dbReference type="Google" id="ProtNLM"/>
    </source>
</evidence>
<evidence type="ECO:0000313" key="2">
    <source>
        <dbReference type="Proteomes" id="UP000053091"/>
    </source>
</evidence>
<proteinExistence type="predicted"/>
<dbReference type="AlphaFoldDB" id="A0A0S7BV89"/>
<keyword evidence="2" id="KW-1185">Reference proteome</keyword>
<sequence length="574" mass="66662">MGAFFINHINSKVSVAALDKIYKEKGFLDPFVVSMGDYQLRLYKKKLLDVQNFIQRESISLYACGSIVYNKYNYEKSLKALLSDYSAGKIDPSALSGNYVLIFHDRKINKIEFFVDPAFIKNVYFDKVNRVISSDFLAIIDAVDNTFTLNRTAVIENITTGHLISPDTYVNEIQKLDKVNVKELAVDFTGIIFNVIKPDIVSNLTSRNDAIDHAILTLNSYFLNVASLSNEFGAHIGLTGGFDSRLLLMLGKKHISRLVTNSFWRPDSKEYLHAKELAMVSGKKFFSYEEKPFLKPEWNKMLDTSFYFYDGQIRSQNRWDEIFSLPEYTSGIAQEHYVGFHGCGGEQYRNADRFLRPKSLRSYIQYQWMFKQCKDPFLESKLKWEIYSNIEIKINRLMGFNISKIDLLLLKRIQNEIWNPANRTTRLNLLNQQQFYFAPFAEYEVSHSAYYYTPFLGNSLSFQIDMMRRLDNELAKVQTNYGFNLIEGEPIKFYFIPFIVNLLPDQWFHSIYFRLKKAQILSGNESQKKLNENSFFRELSNKIDLTSILNNINLGSGLISMNHLLKQLNGKVNL</sequence>
<dbReference type="OrthoDB" id="1492614at2"/>
<name>A0A0S7BV89_9BACT</name>
<organism evidence="1">
    <name type="scientific">Lentimicrobium saccharophilum</name>
    <dbReference type="NCBI Taxonomy" id="1678841"/>
    <lineage>
        <taxon>Bacteria</taxon>
        <taxon>Pseudomonadati</taxon>
        <taxon>Bacteroidota</taxon>
        <taxon>Bacteroidia</taxon>
        <taxon>Bacteroidales</taxon>
        <taxon>Lentimicrobiaceae</taxon>
        <taxon>Lentimicrobium</taxon>
    </lineage>
</organism>
<dbReference type="SUPFAM" id="SSF52402">
    <property type="entry name" value="Adenine nucleotide alpha hydrolases-like"/>
    <property type="match status" value="1"/>
</dbReference>